<evidence type="ECO:0000313" key="3">
    <source>
        <dbReference type="EMBL" id="AXI02450.1"/>
    </source>
</evidence>
<dbReference type="OrthoDB" id="9794876at2"/>
<dbReference type="EMBL" id="CP031222">
    <property type="protein sequence ID" value="AXI02450.1"/>
    <property type="molecule type" value="Genomic_DNA"/>
</dbReference>
<comment type="similarity">
    <text evidence="1 2">Belongs to the UPF0102 family.</text>
</comment>
<dbReference type="PANTHER" id="PTHR34039:SF1">
    <property type="entry name" value="UPF0102 PROTEIN YRAN"/>
    <property type="match status" value="1"/>
</dbReference>
<name>A0A345P591_9GAMM</name>
<dbReference type="Proteomes" id="UP000253940">
    <property type="component" value="Chromosome"/>
</dbReference>
<dbReference type="SUPFAM" id="SSF52980">
    <property type="entry name" value="Restriction endonuclease-like"/>
    <property type="match status" value="1"/>
</dbReference>
<dbReference type="RefSeq" id="WP_114898560.1">
    <property type="nucleotide sequence ID" value="NZ_CP031222.1"/>
</dbReference>
<evidence type="ECO:0000313" key="4">
    <source>
        <dbReference type="Proteomes" id="UP000253940"/>
    </source>
</evidence>
<dbReference type="NCBIfam" id="TIGR00252">
    <property type="entry name" value="YraN family protein"/>
    <property type="match status" value="1"/>
</dbReference>
<evidence type="ECO:0000256" key="2">
    <source>
        <dbReference type="HAMAP-Rule" id="MF_00048"/>
    </source>
</evidence>
<protein>
    <recommendedName>
        <fullName evidence="2">UPF0102 protein HYN46_06170</fullName>
    </recommendedName>
</protein>
<gene>
    <name evidence="3" type="ORF">HYN46_06170</name>
</gene>
<reference evidence="3 4" key="1">
    <citation type="submission" date="2018-07" db="EMBL/GenBank/DDBJ databases">
        <title>Genome sequencing of Moraxellaceae gen. HYN0046.</title>
        <authorList>
            <person name="Kim M."/>
            <person name="Yi H."/>
        </authorList>
    </citation>
    <scope>NUCLEOTIDE SEQUENCE [LARGE SCALE GENOMIC DNA]</scope>
    <source>
        <strain evidence="3 4">HYN0046</strain>
    </source>
</reference>
<keyword evidence="4" id="KW-1185">Reference proteome</keyword>
<dbReference type="HAMAP" id="MF_00048">
    <property type="entry name" value="UPF0102"/>
    <property type="match status" value="1"/>
</dbReference>
<dbReference type="KEGG" id="mbah:HYN46_06170"/>
<dbReference type="InterPro" id="IPR003509">
    <property type="entry name" value="UPF0102_YraN-like"/>
</dbReference>
<proteinExistence type="inferred from homology"/>
<dbReference type="InterPro" id="IPR011335">
    <property type="entry name" value="Restrct_endonuc-II-like"/>
</dbReference>
<organism evidence="3 4">
    <name type="scientific">Aquirhabdus parva</name>
    <dbReference type="NCBI Taxonomy" id="2283318"/>
    <lineage>
        <taxon>Bacteria</taxon>
        <taxon>Pseudomonadati</taxon>
        <taxon>Pseudomonadota</taxon>
        <taxon>Gammaproteobacteria</taxon>
        <taxon>Moraxellales</taxon>
        <taxon>Moraxellaceae</taxon>
        <taxon>Aquirhabdus</taxon>
    </lineage>
</organism>
<sequence>MTVGRSTSPTHAAGQYAEEHALAFLKIQGFTLVAQNFHGKVGEIDLVMAKDKLLIFVEVRLRRPSRFGSAAESVTFAKQRKISKTAALFLQRFTQYESYDCRFDVVTIEGNSAFHDSAPMTAFKIDWLEGAFYAV</sequence>
<dbReference type="GO" id="GO:0003676">
    <property type="term" value="F:nucleic acid binding"/>
    <property type="evidence" value="ECO:0007669"/>
    <property type="project" value="InterPro"/>
</dbReference>
<dbReference type="InterPro" id="IPR011856">
    <property type="entry name" value="tRNA_endonuc-like_dom_sf"/>
</dbReference>
<dbReference type="PANTHER" id="PTHR34039">
    <property type="entry name" value="UPF0102 PROTEIN YRAN"/>
    <property type="match status" value="1"/>
</dbReference>
<dbReference type="Gene3D" id="3.40.1350.10">
    <property type="match status" value="1"/>
</dbReference>
<dbReference type="Pfam" id="PF02021">
    <property type="entry name" value="UPF0102"/>
    <property type="match status" value="1"/>
</dbReference>
<accession>A0A345P591</accession>
<evidence type="ECO:0000256" key="1">
    <source>
        <dbReference type="ARBA" id="ARBA00006738"/>
    </source>
</evidence>
<dbReference type="AlphaFoldDB" id="A0A345P591"/>
<dbReference type="NCBIfam" id="NF009150">
    <property type="entry name" value="PRK12497.1-3"/>
    <property type="match status" value="1"/>
</dbReference>